<accession>A0ABQ4G093</accession>
<dbReference type="Proteomes" id="UP000603904">
    <property type="component" value="Unassembled WGS sequence"/>
</dbReference>
<organism evidence="3 4">
    <name type="scientific">Microbispora corallina</name>
    <dbReference type="NCBI Taxonomy" id="83302"/>
    <lineage>
        <taxon>Bacteria</taxon>
        <taxon>Bacillati</taxon>
        <taxon>Actinomycetota</taxon>
        <taxon>Actinomycetes</taxon>
        <taxon>Streptosporangiales</taxon>
        <taxon>Streptosporangiaceae</taxon>
        <taxon>Microbispora</taxon>
    </lineage>
</organism>
<proteinExistence type="predicted"/>
<dbReference type="SUPFAM" id="SSF55729">
    <property type="entry name" value="Acyl-CoA N-acyltransferases (Nat)"/>
    <property type="match status" value="1"/>
</dbReference>
<feature type="region of interest" description="Disordered" evidence="1">
    <location>
        <begin position="199"/>
        <end position="223"/>
    </location>
</feature>
<reference evidence="3 4" key="1">
    <citation type="submission" date="2021-01" db="EMBL/GenBank/DDBJ databases">
        <title>Whole genome shotgun sequence of Microbispora corallina NBRC 16416.</title>
        <authorList>
            <person name="Komaki H."/>
            <person name="Tamura T."/>
        </authorList>
    </citation>
    <scope>NUCLEOTIDE SEQUENCE [LARGE SCALE GENOMIC DNA]</scope>
    <source>
        <strain evidence="3 4">NBRC 16416</strain>
    </source>
</reference>
<sequence>MPFHVRLAVDEDLDTLLAMRQEIANWLASRGSDQWQNPWPDERRQRGRILSGIVRRETWLLCEGGRAVATISLLDYDAGNLWTGTEGGREPALYVQRLMVRPGYMGLRIGVRLLGMACVHAVQRDLPWIRLDAWTTNVELHHYYLRQQFHFKGYIPDKVLERPDLAGYPSAALFERGVDTGRAGGGEAVRCARHEAKNFSTLPQNGSTTRAAEGSVKTPALQR</sequence>
<dbReference type="Pfam" id="PF00583">
    <property type="entry name" value="Acetyltransf_1"/>
    <property type="match status" value="1"/>
</dbReference>
<dbReference type="Gene3D" id="3.40.630.30">
    <property type="match status" value="1"/>
</dbReference>
<feature type="compositionally biased region" description="Polar residues" evidence="1">
    <location>
        <begin position="199"/>
        <end position="210"/>
    </location>
</feature>
<keyword evidence="4" id="KW-1185">Reference proteome</keyword>
<comment type="caution">
    <text evidence="3">The sequence shown here is derived from an EMBL/GenBank/DDBJ whole genome shotgun (WGS) entry which is preliminary data.</text>
</comment>
<protein>
    <recommendedName>
        <fullName evidence="2">N-acetyltransferase domain-containing protein</fullName>
    </recommendedName>
</protein>
<dbReference type="PROSITE" id="PS51186">
    <property type="entry name" value="GNAT"/>
    <property type="match status" value="1"/>
</dbReference>
<dbReference type="InterPro" id="IPR000182">
    <property type="entry name" value="GNAT_dom"/>
</dbReference>
<feature type="domain" description="N-acetyltransferase" evidence="2">
    <location>
        <begin position="3"/>
        <end position="175"/>
    </location>
</feature>
<evidence type="ECO:0000256" key="1">
    <source>
        <dbReference type="SAM" id="MobiDB-lite"/>
    </source>
</evidence>
<dbReference type="InterPro" id="IPR016181">
    <property type="entry name" value="Acyl_CoA_acyltransferase"/>
</dbReference>
<evidence type="ECO:0000259" key="2">
    <source>
        <dbReference type="PROSITE" id="PS51186"/>
    </source>
</evidence>
<dbReference type="RefSeq" id="WP_204057881.1">
    <property type="nucleotide sequence ID" value="NZ_BAAAGP010000009.1"/>
</dbReference>
<evidence type="ECO:0000313" key="3">
    <source>
        <dbReference type="EMBL" id="GIH40461.1"/>
    </source>
</evidence>
<name>A0ABQ4G093_9ACTN</name>
<dbReference type="CDD" id="cd04301">
    <property type="entry name" value="NAT_SF"/>
    <property type="match status" value="1"/>
</dbReference>
<gene>
    <name evidence="3" type="ORF">Mco01_34610</name>
</gene>
<evidence type="ECO:0000313" key="4">
    <source>
        <dbReference type="Proteomes" id="UP000603904"/>
    </source>
</evidence>
<dbReference type="EMBL" id="BOOC01000014">
    <property type="protein sequence ID" value="GIH40461.1"/>
    <property type="molecule type" value="Genomic_DNA"/>
</dbReference>